<dbReference type="CDD" id="cd07909">
    <property type="entry name" value="YciF"/>
    <property type="match status" value="1"/>
</dbReference>
<reference evidence="4" key="3">
    <citation type="journal article" date="2019" name="Int. J. Syst. Evol. Microbiol.">
        <title>The Global Catalogue of Microorganisms (GCM) 10K type strain sequencing project: providing services to taxonomists for standard genome sequencing and annotation.</title>
        <authorList>
            <consortium name="The Broad Institute Genomics Platform"/>
            <consortium name="The Broad Institute Genome Sequencing Center for Infectious Disease"/>
            <person name="Wu L."/>
            <person name="Ma J."/>
        </authorList>
    </citation>
    <scope>NUCLEOTIDE SEQUENCE [LARGE SCALE GENOMIC DNA]</scope>
    <source>
        <strain evidence="4">CGMCC 1.11013</strain>
    </source>
</reference>
<proteinExistence type="predicted"/>
<dbReference type="SUPFAM" id="SSF47240">
    <property type="entry name" value="Ferritin-like"/>
    <property type="match status" value="1"/>
</dbReference>
<protein>
    <submittedName>
        <fullName evidence="2">Uncharacterized protein</fullName>
    </submittedName>
</protein>
<dbReference type="PANTHER" id="PTHR30565:SF9">
    <property type="entry name" value="PROTEIN YCIF"/>
    <property type="match status" value="1"/>
</dbReference>
<accession>A0A069NL20</accession>
<dbReference type="Proteomes" id="UP000597138">
    <property type="component" value="Unassembled WGS sequence"/>
</dbReference>
<dbReference type="eggNOG" id="COG3685">
    <property type="taxonomic scope" value="Bacteria"/>
</dbReference>
<organism evidence="2 3">
    <name type="scientific">Caballeronia grimmiae</name>
    <dbReference type="NCBI Taxonomy" id="1071679"/>
    <lineage>
        <taxon>Bacteria</taxon>
        <taxon>Pseudomonadati</taxon>
        <taxon>Pseudomonadota</taxon>
        <taxon>Betaproteobacteria</taxon>
        <taxon>Burkholderiales</taxon>
        <taxon>Burkholderiaceae</taxon>
        <taxon>Caballeronia</taxon>
    </lineage>
</organism>
<keyword evidence="4" id="KW-1185">Reference proteome</keyword>
<reference evidence="1" key="1">
    <citation type="journal article" date="2014" name="Int. J. Syst. Evol. Microbiol.">
        <title>Complete genome of a new Firmicutes species belonging to the dominant human colonic microbiota ('Ruminococcus bicirculans') reveals two chromosomes and a selective capacity to utilize plant glucans.</title>
        <authorList>
            <consortium name="NISC Comparative Sequencing Program"/>
            <person name="Wegmann U."/>
            <person name="Louis P."/>
            <person name="Goesmann A."/>
            <person name="Henrissat B."/>
            <person name="Duncan S.H."/>
            <person name="Flint H.J."/>
        </authorList>
    </citation>
    <scope>NUCLEOTIDE SEQUENCE</scope>
    <source>
        <strain evidence="1">CGMCC 1.11013</strain>
    </source>
</reference>
<reference evidence="2 3" key="2">
    <citation type="submission" date="2014-03" db="EMBL/GenBank/DDBJ databases">
        <title>Draft Genome Sequences of Four Burkholderia Strains.</title>
        <authorList>
            <person name="Liu X.Y."/>
            <person name="Li C.X."/>
            <person name="Xu J.H."/>
        </authorList>
    </citation>
    <scope>NUCLEOTIDE SEQUENCE [LARGE SCALE GENOMIC DNA]</scope>
    <source>
        <strain evidence="2 3">R27</strain>
    </source>
</reference>
<dbReference type="Pfam" id="PF05974">
    <property type="entry name" value="DUF892"/>
    <property type="match status" value="1"/>
</dbReference>
<dbReference type="EMBL" id="JFHE01000032">
    <property type="protein sequence ID" value="KDR29148.1"/>
    <property type="molecule type" value="Genomic_DNA"/>
</dbReference>
<evidence type="ECO:0000313" key="3">
    <source>
        <dbReference type="Proteomes" id="UP000027439"/>
    </source>
</evidence>
<dbReference type="EMBL" id="BMEG01000004">
    <property type="protein sequence ID" value="GGD70880.1"/>
    <property type="molecule type" value="Genomic_DNA"/>
</dbReference>
<name>A0A069NL20_9BURK</name>
<dbReference type="OrthoDB" id="9795056at2"/>
<evidence type="ECO:0000313" key="1">
    <source>
        <dbReference type="EMBL" id="GGD70880.1"/>
    </source>
</evidence>
<evidence type="ECO:0000313" key="4">
    <source>
        <dbReference type="Proteomes" id="UP000597138"/>
    </source>
</evidence>
<dbReference type="InterPro" id="IPR010287">
    <property type="entry name" value="DUF892_YciF-like"/>
</dbReference>
<dbReference type="InterPro" id="IPR012347">
    <property type="entry name" value="Ferritin-like"/>
</dbReference>
<reference evidence="1" key="4">
    <citation type="submission" date="2024-05" db="EMBL/GenBank/DDBJ databases">
        <authorList>
            <person name="Sun Q."/>
            <person name="Zhou Y."/>
        </authorList>
    </citation>
    <scope>NUCLEOTIDE SEQUENCE</scope>
    <source>
        <strain evidence="1">CGMCC 1.11013</strain>
    </source>
</reference>
<dbReference type="Gene3D" id="1.20.1260.10">
    <property type="match status" value="1"/>
</dbReference>
<dbReference type="InterPro" id="IPR009078">
    <property type="entry name" value="Ferritin-like_SF"/>
</dbReference>
<gene>
    <name evidence="2" type="ORF">BG57_18625</name>
    <name evidence="1" type="ORF">GCM10010985_26730</name>
</gene>
<evidence type="ECO:0000313" key="2">
    <source>
        <dbReference type="EMBL" id="KDR29148.1"/>
    </source>
</evidence>
<dbReference type="PANTHER" id="PTHR30565">
    <property type="entry name" value="PROTEIN YCIF"/>
    <property type="match status" value="1"/>
</dbReference>
<comment type="caution">
    <text evidence="2">The sequence shown here is derived from an EMBL/GenBank/DDBJ whole genome shotgun (WGS) entry which is preliminary data.</text>
</comment>
<dbReference type="STRING" id="1071679.BG57_18625"/>
<dbReference type="RefSeq" id="WP_035968781.1">
    <property type="nucleotide sequence ID" value="NZ_BMEG01000004.1"/>
</dbReference>
<dbReference type="InterPro" id="IPR047114">
    <property type="entry name" value="YciF"/>
</dbReference>
<dbReference type="AlphaFoldDB" id="A0A069NL20"/>
<dbReference type="Proteomes" id="UP000027439">
    <property type="component" value="Unassembled WGS sequence"/>
</dbReference>
<sequence length="165" mass="18302">MASKTLQDLFIHSLSDVYSAEKQLTKALPKLARASSNEQLKQAFQQHLEETNGQIERIDKVVEVTGFKLKRIKCVAMEGLVEEGQEQIEDFEQGPIRDAALIGAAQKVEHYEIATYGTLATLAKQLGQEEAMNLLLETLQEEKSTDEKLTQLAKAQLAEETKAAG</sequence>